<dbReference type="Pfam" id="PF13476">
    <property type="entry name" value="AAA_23"/>
    <property type="match status" value="1"/>
</dbReference>
<feature type="domain" description="Calcineurin-like phosphoesterase" evidence="3">
    <location>
        <begin position="50"/>
        <end position="245"/>
    </location>
</feature>
<evidence type="ECO:0000313" key="5">
    <source>
        <dbReference type="EMBL" id="AKI79332.1"/>
    </source>
</evidence>
<dbReference type="Pfam" id="PF00149">
    <property type="entry name" value="Metallophos"/>
    <property type="match status" value="1"/>
</dbReference>
<feature type="domain" description="Rad50/SbcC-type AAA" evidence="4">
    <location>
        <begin position="430"/>
        <end position="654"/>
    </location>
</feature>
<organismHost>
    <name type="scientific">Acanthamoeba polyphaga</name>
    <name type="common">Amoeba</name>
    <dbReference type="NCBI Taxonomy" id="5757"/>
</organismHost>
<dbReference type="Gene3D" id="3.60.21.10">
    <property type="match status" value="1"/>
</dbReference>
<dbReference type="Proteomes" id="UP000241474">
    <property type="component" value="Segment"/>
</dbReference>
<evidence type="ECO:0000256" key="2">
    <source>
        <dbReference type="SAM" id="MobiDB-lite"/>
    </source>
</evidence>
<proteinExistence type="predicted"/>
<evidence type="ECO:0000256" key="1">
    <source>
        <dbReference type="SAM" id="Coils"/>
    </source>
</evidence>
<keyword evidence="5" id="KW-0378">Hydrolase</keyword>
<feature type="compositionally biased region" description="Basic and acidic residues" evidence="2">
    <location>
        <begin position="1"/>
        <end position="17"/>
    </location>
</feature>
<sequence>MSKKDSKNSPKKSKDTNSDESSSSNAETSSDKSITYLKLRDDSKTEIKYIYHMSDIHIRKLQRHDEYKEVFDRTYKILKSEITSNDSIIVLTGDIMHMKTEMSPEIIDITSNFFKTLNEIAPVILIPGNHDCNLSNKNRLDALSPIIENTYKFPDLFYLKKSGLYQFYNIVFGVTSVFEDDLVTADKITKEHWNKIKQPNKFKIALYHGPVHNAKTDVGYRMNNEQLLAEDFKGYHYVMLGDIHRFQYMNENKTIAYSGSLIQQSYGESLHGHGILKWSLVEKSSELIEVRNDYGYCTVKIIDGQMIETKIPKKPRVRFILENTNQIQYQEVINNLEKQYLIQEIVKESNLKTKYNNASPSKKDKPTAYATQETMVNTYMEKRGLDEKTTKGIIELHKKIYQKILANNKEKVVDVMHNSTKTQKWRLLELRFSNALSYGKDNVIDFRNYDPNKIIGIFAPNHYGKSAVLDIILFCLFDKCSRGDRRDILNKNEKNMSCSILLSIGSQQYYIERIGVRNKNGLTVKIDVNFYSITTNEKGKETMTKLNGLDKNETNRKIAELIGDYNDYLTTCFSLQTKNSNFIDMTQLQKKEYLNDILKLNVFEECHNYAKDKLKDLTGQLKVLEQKIGQKSLDDFKSSVRKITEEMSVINSEIKWIGNNLLPQVDIVINKNPVVPRIYYNELLDYDLTDVKSIIRTQTNILKQLSDKQNNNEIGTISVEITSKKQQLNEISTKFDEEKIKLETQLGELRTNKENLLKKLIKTPKINSDEIETHKKTVQECEDRINIIDKVFEEHENDELTDKMSRIDELKALISRLRKSLAVTNNNDYSHLDKLYEELINVDTKYRQCISNVLNPKKILNQQEKNHLSEIVKIKRYFTDNLIDNNGLLGDYDKGKSNLNDELIEKIMSKNNQIIDQENEWFEQADEYLKQDNSGIIDVDDIIKQRSKIQEQIRKILLNILNKKENQIIESKINKAQTELDALAEFTGTKKEIDNLVQEKKLLKDKIVFLKEKIYQNELAVQNQKSNDEIKKQINEIESKIDQITCIIKDNTSEINTLKQYISEKESIIKKYQKQIDQTNKLNHHYKLLDKYYLEYTNWNHKNSTREKWLKTRTEMNDKLNDLNKNLDKKQVELDMFKKEVEQYIESRKEFDDKSTEVNLYQHYVQIMNCNGLPYEMLKTYLPLIESDVNEILHSMVNFNIEFMFYDDSKLEEQKTKQLKSNMGSVDINICYHNMKPYNVQLASGFERFIIGLAIRMTLCQISLTSKPNFLIIDEGWSCLDSDNLSNVGTIMNYIKTQYEHVIIISHLDELKSQADYIISIDKVKGYSRIIENKKTIKKIINKKPNKIIEL</sequence>
<dbReference type="GO" id="GO:0006302">
    <property type="term" value="P:double-strand break repair"/>
    <property type="evidence" value="ECO:0007669"/>
    <property type="project" value="InterPro"/>
</dbReference>
<name>A0A0G2Y6C8_MIMIV</name>
<keyword evidence="1" id="KW-0175">Coiled coil</keyword>
<organism evidence="5 6">
    <name type="scientific">Acanthamoeba polyphaga mimivirus</name>
    <name type="common">APMV</name>
    <dbReference type="NCBI Taxonomy" id="212035"/>
    <lineage>
        <taxon>Viruses</taxon>
        <taxon>Varidnaviria</taxon>
        <taxon>Bamfordvirae</taxon>
        <taxon>Nucleocytoviricota</taxon>
        <taxon>Megaviricetes</taxon>
        <taxon>Imitervirales</taxon>
        <taxon>Mimiviridae</taxon>
        <taxon>Megamimivirinae</taxon>
        <taxon>Mimivirus</taxon>
        <taxon>Mimivirus bradfordmassiliense</taxon>
    </lineage>
</organism>
<feature type="region of interest" description="Disordered" evidence="2">
    <location>
        <begin position="1"/>
        <end position="31"/>
    </location>
</feature>
<dbReference type="PANTHER" id="PTHR32114:SF2">
    <property type="entry name" value="ABC TRANSPORTER ABCH.3"/>
    <property type="match status" value="1"/>
</dbReference>
<dbReference type="EMBL" id="KM982401">
    <property type="protein sequence ID" value="AKI79332.1"/>
    <property type="molecule type" value="Genomic_DNA"/>
</dbReference>
<dbReference type="InterPro" id="IPR038729">
    <property type="entry name" value="Rad50/SbcC_AAA"/>
</dbReference>
<accession>A0A0G2Y6C8</accession>
<evidence type="ECO:0000313" key="6">
    <source>
        <dbReference type="Proteomes" id="UP000241474"/>
    </source>
</evidence>
<dbReference type="InterPro" id="IPR004843">
    <property type="entry name" value="Calcineurin-like_PHP"/>
</dbReference>
<dbReference type="InterPro" id="IPR027417">
    <property type="entry name" value="P-loop_NTPase"/>
</dbReference>
<dbReference type="Gene3D" id="3.40.50.300">
    <property type="entry name" value="P-loop containing nucleotide triphosphate hydrolases"/>
    <property type="match status" value="2"/>
</dbReference>
<dbReference type="GO" id="GO:0016887">
    <property type="term" value="F:ATP hydrolysis activity"/>
    <property type="evidence" value="ECO:0007669"/>
    <property type="project" value="InterPro"/>
</dbReference>
<dbReference type="InterPro" id="IPR029052">
    <property type="entry name" value="Metallo-depent_PP-like"/>
</dbReference>
<dbReference type="SUPFAM" id="SSF52540">
    <property type="entry name" value="P-loop containing nucleoside triphosphate hydrolases"/>
    <property type="match status" value="1"/>
</dbReference>
<evidence type="ECO:0000259" key="4">
    <source>
        <dbReference type="Pfam" id="PF13476"/>
    </source>
</evidence>
<reference evidence="5 6" key="1">
    <citation type="submission" date="2014-10" db="EMBL/GenBank/DDBJ databases">
        <title>Pan-genome analysis of Brazilian lineage A amoebal mimiviruses.</title>
        <authorList>
            <person name="Assis F.L."/>
            <person name="Abrahao J.S."/>
            <person name="Kroon E.G."/>
            <person name="Dornas F.P."/>
            <person name="Andrade K.R."/>
            <person name="Borato P.V.M."/>
            <person name="Pilotto M.R."/>
            <person name="Benamar S."/>
            <person name="LaScola B."/>
            <person name="Colson P."/>
        </authorList>
    </citation>
    <scope>NUCLEOTIDE SEQUENCE [LARGE SCALE GENOMIC DNA]</scope>
    <source>
        <strain evidence="5 6">Oyster</strain>
    </source>
</reference>
<feature type="coiled-coil region" evidence="1">
    <location>
        <begin position="993"/>
        <end position="1082"/>
    </location>
</feature>
<evidence type="ECO:0000259" key="3">
    <source>
        <dbReference type="Pfam" id="PF00149"/>
    </source>
</evidence>
<dbReference type="SUPFAM" id="SSF56300">
    <property type="entry name" value="Metallo-dependent phosphatases"/>
    <property type="match status" value="1"/>
</dbReference>
<protein>
    <submittedName>
        <fullName evidence="5">Putative hydrolase</fullName>
    </submittedName>
</protein>
<feature type="coiled-coil region" evidence="1">
    <location>
        <begin position="1106"/>
        <end position="1147"/>
    </location>
</feature>
<dbReference type="PANTHER" id="PTHR32114">
    <property type="entry name" value="ABC TRANSPORTER ABCH.3"/>
    <property type="match status" value="1"/>
</dbReference>
<feature type="compositionally biased region" description="Low complexity" evidence="2">
    <location>
        <begin position="19"/>
        <end position="31"/>
    </location>
</feature>